<dbReference type="SUPFAM" id="SSF54171">
    <property type="entry name" value="DNA-binding domain"/>
    <property type="match status" value="1"/>
</dbReference>
<evidence type="ECO:0000259" key="7">
    <source>
        <dbReference type="PROSITE" id="PS51032"/>
    </source>
</evidence>
<dbReference type="Proteomes" id="UP000323506">
    <property type="component" value="Chromosome A02"/>
</dbReference>
<dbReference type="Pfam" id="PF00847">
    <property type="entry name" value="AP2"/>
    <property type="match status" value="1"/>
</dbReference>
<dbReference type="PRINTS" id="PR00367">
    <property type="entry name" value="ETHRSPELEMNT"/>
</dbReference>
<dbReference type="CDD" id="cd00018">
    <property type="entry name" value="AP2"/>
    <property type="match status" value="1"/>
</dbReference>
<evidence type="ECO:0000256" key="1">
    <source>
        <dbReference type="ARBA" id="ARBA00004123"/>
    </source>
</evidence>
<protein>
    <recommendedName>
        <fullName evidence="7">AP2/ERF domain-containing protein</fullName>
    </recommendedName>
</protein>
<organism evidence="8 9">
    <name type="scientific">Gossypium darwinii</name>
    <name type="common">Darwin's cotton</name>
    <name type="synonym">Gossypium barbadense var. darwinii</name>
    <dbReference type="NCBI Taxonomy" id="34276"/>
    <lineage>
        <taxon>Eukaryota</taxon>
        <taxon>Viridiplantae</taxon>
        <taxon>Streptophyta</taxon>
        <taxon>Embryophyta</taxon>
        <taxon>Tracheophyta</taxon>
        <taxon>Spermatophyta</taxon>
        <taxon>Magnoliopsida</taxon>
        <taxon>eudicotyledons</taxon>
        <taxon>Gunneridae</taxon>
        <taxon>Pentapetalae</taxon>
        <taxon>rosids</taxon>
        <taxon>malvids</taxon>
        <taxon>Malvales</taxon>
        <taxon>Malvaceae</taxon>
        <taxon>Malvoideae</taxon>
        <taxon>Gossypium</taxon>
    </lineage>
</organism>
<evidence type="ECO:0000313" key="8">
    <source>
        <dbReference type="EMBL" id="TYH28714.1"/>
    </source>
</evidence>
<dbReference type="InterPro" id="IPR044808">
    <property type="entry name" value="ERF_plant"/>
</dbReference>
<dbReference type="PANTHER" id="PTHR31190:SF358">
    <property type="entry name" value="ETHYLENE-RESPONSIVE TRANSCRIPTION FACTOR ABR1"/>
    <property type="match status" value="1"/>
</dbReference>
<evidence type="ECO:0000256" key="2">
    <source>
        <dbReference type="ARBA" id="ARBA00023015"/>
    </source>
</evidence>
<dbReference type="SMART" id="SM00380">
    <property type="entry name" value="AP2"/>
    <property type="match status" value="1"/>
</dbReference>
<reference evidence="8 9" key="1">
    <citation type="submission" date="2019-06" db="EMBL/GenBank/DDBJ databases">
        <title>WGS assembly of Gossypium darwinii.</title>
        <authorList>
            <person name="Chen Z.J."/>
            <person name="Sreedasyam A."/>
            <person name="Ando A."/>
            <person name="Song Q."/>
            <person name="De L."/>
            <person name="Hulse-Kemp A."/>
            <person name="Ding M."/>
            <person name="Ye W."/>
            <person name="Kirkbride R."/>
            <person name="Jenkins J."/>
            <person name="Plott C."/>
            <person name="Lovell J."/>
            <person name="Lin Y.-M."/>
            <person name="Vaughn R."/>
            <person name="Liu B."/>
            <person name="Li W."/>
            <person name="Simpson S."/>
            <person name="Scheffler B."/>
            <person name="Saski C."/>
            <person name="Grover C."/>
            <person name="Hu G."/>
            <person name="Conover J."/>
            <person name="Carlson J."/>
            <person name="Shu S."/>
            <person name="Boston L."/>
            <person name="Williams M."/>
            <person name="Peterson D."/>
            <person name="Mcgee K."/>
            <person name="Jones D."/>
            <person name="Wendel J."/>
            <person name="Stelly D."/>
            <person name="Grimwood J."/>
            <person name="Schmutz J."/>
        </authorList>
    </citation>
    <scope>NUCLEOTIDE SEQUENCE [LARGE SCALE GENOMIC DNA]</scope>
    <source>
        <strain evidence="8">1808015.09</strain>
    </source>
</reference>
<dbReference type="InterPro" id="IPR016177">
    <property type="entry name" value="DNA-bd_dom_sf"/>
</dbReference>
<accession>A0A5D2HES3</accession>
<dbReference type="PANTHER" id="PTHR31190">
    <property type="entry name" value="DNA-BINDING DOMAIN"/>
    <property type="match status" value="1"/>
</dbReference>
<dbReference type="AlphaFoldDB" id="A0A5D2HES3"/>
<feature type="domain" description="AP2/ERF" evidence="7">
    <location>
        <begin position="157"/>
        <end position="215"/>
    </location>
</feature>
<dbReference type="FunFam" id="3.30.730.10:FF:000001">
    <property type="entry name" value="Ethylene-responsive transcription factor 2"/>
    <property type="match status" value="1"/>
</dbReference>
<dbReference type="Gene3D" id="3.30.730.10">
    <property type="entry name" value="AP2/ERF domain"/>
    <property type="match status" value="1"/>
</dbReference>
<dbReference type="PROSITE" id="PS51032">
    <property type="entry name" value="AP2_ERF"/>
    <property type="match status" value="1"/>
</dbReference>
<evidence type="ECO:0000256" key="3">
    <source>
        <dbReference type="ARBA" id="ARBA00023125"/>
    </source>
</evidence>
<keyword evidence="9" id="KW-1185">Reference proteome</keyword>
<comment type="similarity">
    <text evidence="6">Belongs to the AP2/ERF transcription factor family. ERF subfamily.</text>
</comment>
<evidence type="ECO:0000256" key="5">
    <source>
        <dbReference type="ARBA" id="ARBA00023242"/>
    </source>
</evidence>
<evidence type="ECO:0000313" key="9">
    <source>
        <dbReference type="Proteomes" id="UP000323506"/>
    </source>
</evidence>
<evidence type="ECO:0000256" key="4">
    <source>
        <dbReference type="ARBA" id="ARBA00023163"/>
    </source>
</evidence>
<gene>
    <name evidence="8" type="ORF">ES288_A02G165800v1</name>
</gene>
<dbReference type="EMBL" id="CM017689">
    <property type="protein sequence ID" value="TYH28714.1"/>
    <property type="molecule type" value="Genomic_DNA"/>
</dbReference>
<dbReference type="GO" id="GO:0003700">
    <property type="term" value="F:DNA-binding transcription factor activity"/>
    <property type="evidence" value="ECO:0007669"/>
    <property type="project" value="InterPro"/>
</dbReference>
<keyword evidence="5" id="KW-0539">Nucleus</keyword>
<sequence length="371" mass="41678">MYQLMMMREEGSSSAAVAEAVPSSSLMLSDVCREREMSVMVSALTHVVAGDVPADDEELSGNEYLDWRSNNINSSLGFGGLKRGREEVDGCATGSGGGGRMAVESVANLCSQFVHLPHGGSSSAVAGVREANTPAQLVPTYEYNSNENNNREEPRRRYRGVRQRPWGKWAAEIRDPFKAARVWLGTFDTAEDAARAYDEAALRFRGNKPSLTSLKMSSSDQFPPIKQQPISPFPIPQTPFSPFLHLLTQSFTTLSLITWSQILKLPADISIILSLFWVLPPVVSQESNNYSSCGKINPFIHTIEQFCLHQKVLKHNRLPYRRHRLLRRRLHILSFFRYKRRVISSTWVTVVKVAVLEIFRCILGHQIPTTK</sequence>
<evidence type="ECO:0000256" key="6">
    <source>
        <dbReference type="ARBA" id="ARBA00024343"/>
    </source>
</evidence>
<proteinExistence type="inferred from homology"/>
<comment type="subcellular location">
    <subcellularLocation>
        <location evidence="1">Nucleus</location>
    </subcellularLocation>
</comment>
<keyword evidence="4" id="KW-0804">Transcription</keyword>
<dbReference type="InterPro" id="IPR036955">
    <property type="entry name" value="AP2/ERF_dom_sf"/>
</dbReference>
<dbReference type="InterPro" id="IPR001471">
    <property type="entry name" value="AP2/ERF_dom"/>
</dbReference>
<dbReference type="GO" id="GO:0009873">
    <property type="term" value="P:ethylene-activated signaling pathway"/>
    <property type="evidence" value="ECO:0007669"/>
    <property type="project" value="InterPro"/>
</dbReference>
<name>A0A5D2HES3_GOSDA</name>
<dbReference type="GO" id="GO:0003677">
    <property type="term" value="F:DNA binding"/>
    <property type="evidence" value="ECO:0007669"/>
    <property type="project" value="UniProtKB-KW"/>
</dbReference>
<keyword evidence="2" id="KW-0805">Transcription regulation</keyword>
<keyword evidence="3" id="KW-0238">DNA-binding</keyword>
<dbReference type="GO" id="GO:0005634">
    <property type="term" value="C:nucleus"/>
    <property type="evidence" value="ECO:0007669"/>
    <property type="project" value="UniProtKB-SubCell"/>
</dbReference>